<dbReference type="SUPFAM" id="SSF56019">
    <property type="entry name" value="The spindle assembly checkpoint protein mad2"/>
    <property type="match status" value="1"/>
</dbReference>
<reference evidence="1" key="1">
    <citation type="submission" date="2023-08" db="EMBL/GenBank/DDBJ databases">
        <title>Draft sequence of the Babesia gibsoni genome.</title>
        <authorList>
            <person name="Yamagishi J.Y."/>
            <person name="Xuan X.X."/>
        </authorList>
    </citation>
    <scope>NUCLEOTIDE SEQUENCE</scope>
    <source>
        <strain evidence="1">Azabu</strain>
    </source>
</reference>
<proteinExistence type="predicted"/>
<gene>
    <name evidence="1" type="ORF">BgAZ_201650</name>
</gene>
<name>A0AAD8LLY6_BABGI</name>
<evidence type="ECO:0000313" key="1">
    <source>
        <dbReference type="EMBL" id="KAK1443289.1"/>
    </source>
</evidence>
<dbReference type="Proteomes" id="UP001230268">
    <property type="component" value="Unassembled WGS sequence"/>
</dbReference>
<evidence type="ECO:0008006" key="3">
    <source>
        <dbReference type="Google" id="ProtNLM"/>
    </source>
</evidence>
<accession>A0AAD8LLY6</accession>
<protein>
    <recommendedName>
        <fullName evidence="3">HORMA domain-containing protein</fullName>
    </recommendedName>
</protein>
<keyword evidence="2" id="KW-1185">Reference proteome</keyword>
<organism evidence="1 2">
    <name type="scientific">Babesia gibsoni</name>
    <dbReference type="NCBI Taxonomy" id="33632"/>
    <lineage>
        <taxon>Eukaryota</taxon>
        <taxon>Sar</taxon>
        <taxon>Alveolata</taxon>
        <taxon>Apicomplexa</taxon>
        <taxon>Aconoidasida</taxon>
        <taxon>Piroplasmida</taxon>
        <taxon>Babesiidae</taxon>
        <taxon>Babesia</taxon>
    </lineage>
</organism>
<dbReference type="Gene3D" id="3.30.900.10">
    <property type="entry name" value="HORMA domain"/>
    <property type="match status" value="1"/>
</dbReference>
<sequence>MGSFVYKCGYLDLICELKHLLEVLIHSIFYLYRIYPRGEMSMLVINPATASFQKHKRFGIIVRCQEREEVIQYVQRLVQVFYLLLKDKILHSCSIVLKEKVSGEEIATYNVEVEKFLYSSTVSHFEILKLRKEFSYVLMNLETCLATPKAQCEFNVYFHTKAKIKGAIVKGVYPRKCNMPVAQASSPPALKLEDTHKLPRGARHYIHSVMLLTGNAKEKLDTQVPVVQIYRSY</sequence>
<evidence type="ECO:0000313" key="2">
    <source>
        <dbReference type="Proteomes" id="UP001230268"/>
    </source>
</evidence>
<dbReference type="AlphaFoldDB" id="A0AAD8LLY6"/>
<dbReference type="InterPro" id="IPR036570">
    <property type="entry name" value="HORMA_dom_sf"/>
</dbReference>
<dbReference type="EMBL" id="JAVEPI010000002">
    <property type="protein sequence ID" value="KAK1443289.1"/>
    <property type="molecule type" value="Genomic_DNA"/>
</dbReference>
<comment type="caution">
    <text evidence="1">The sequence shown here is derived from an EMBL/GenBank/DDBJ whole genome shotgun (WGS) entry which is preliminary data.</text>
</comment>